<name>A0A804QFH8_MAIZE</name>
<reference evidence="3" key="1">
    <citation type="submission" date="2015-12" db="EMBL/GenBank/DDBJ databases">
        <title>Update maize B73 reference genome by single molecule sequencing technologies.</title>
        <authorList>
            <consortium name="Maize Genome Sequencing Project"/>
            <person name="Ware D."/>
        </authorList>
    </citation>
    <scope>NUCLEOTIDE SEQUENCE [LARGE SCALE GENOMIC DNA]</scope>
    <source>
        <strain evidence="3">cv. B73</strain>
    </source>
</reference>
<sequence>MTGDARAIAAAGCHRGLAWPGHLELPPAQPTPWLCARSTRDGSAGPAALGRRRRAPARKGRSPFPVRSKEEDDGPICKFQNSRGDREMMIEPVMWCQPQDAVVDDLKNGLN</sequence>
<proteinExistence type="predicted"/>
<dbReference type="KEGG" id="zma:118473000"/>
<dbReference type="AlphaFoldDB" id="A0A804QFH8"/>
<reference evidence="2" key="2">
    <citation type="submission" date="2019-07" db="EMBL/GenBank/DDBJ databases">
        <authorList>
            <person name="Seetharam A."/>
            <person name="Woodhouse M."/>
            <person name="Cannon E."/>
        </authorList>
    </citation>
    <scope>NUCLEOTIDE SEQUENCE [LARGE SCALE GENOMIC DNA]</scope>
    <source>
        <strain evidence="2">cv. B73</strain>
    </source>
</reference>
<evidence type="ECO:0000256" key="1">
    <source>
        <dbReference type="SAM" id="MobiDB-lite"/>
    </source>
</evidence>
<reference evidence="2" key="3">
    <citation type="submission" date="2021-05" db="UniProtKB">
        <authorList>
            <consortium name="EnsemblPlants"/>
        </authorList>
    </citation>
    <scope>IDENTIFICATION</scope>
    <source>
        <strain evidence="2">cv. B73</strain>
    </source>
</reference>
<dbReference type="InParanoid" id="A0A804QFH8"/>
<gene>
    <name evidence="2" type="primary">LOC118473000</name>
</gene>
<organism evidence="2 3">
    <name type="scientific">Zea mays</name>
    <name type="common">Maize</name>
    <dbReference type="NCBI Taxonomy" id="4577"/>
    <lineage>
        <taxon>Eukaryota</taxon>
        <taxon>Viridiplantae</taxon>
        <taxon>Streptophyta</taxon>
        <taxon>Embryophyta</taxon>
        <taxon>Tracheophyta</taxon>
        <taxon>Spermatophyta</taxon>
        <taxon>Magnoliopsida</taxon>
        <taxon>Liliopsida</taxon>
        <taxon>Poales</taxon>
        <taxon>Poaceae</taxon>
        <taxon>PACMAD clade</taxon>
        <taxon>Panicoideae</taxon>
        <taxon>Andropogonodae</taxon>
        <taxon>Andropogoneae</taxon>
        <taxon>Tripsacinae</taxon>
        <taxon>Zea</taxon>
    </lineage>
</organism>
<keyword evidence="3" id="KW-1185">Reference proteome</keyword>
<accession>A0A804QFH8</accession>
<evidence type="ECO:0000313" key="3">
    <source>
        <dbReference type="Proteomes" id="UP000007305"/>
    </source>
</evidence>
<protein>
    <submittedName>
        <fullName evidence="2">Uncharacterized protein</fullName>
    </submittedName>
</protein>
<feature type="region of interest" description="Disordered" evidence="1">
    <location>
        <begin position="28"/>
        <end position="83"/>
    </location>
</feature>
<evidence type="ECO:0000313" key="2">
    <source>
        <dbReference type="EnsemblPlants" id="Zm00001eb326380_P001"/>
    </source>
</evidence>
<dbReference type="Proteomes" id="UP000007305">
    <property type="component" value="Chromosome 7"/>
</dbReference>
<dbReference type="EnsemblPlants" id="Zm00001eb326380_T001">
    <property type="protein sequence ID" value="Zm00001eb326380_P001"/>
    <property type="gene ID" value="Zm00001eb326380"/>
</dbReference>
<dbReference type="Gramene" id="Zm00001eb326380_T001">
    <property type="protein sequence ID" value="Zm00001eb326380_P001"/>
    <property type="gene ID" value="Zm00001eb326380"/>
</dbReference>
<dbReference type="GeneID" id="118473000"/>
<dbReference type="RefSeq" id="XP_035817037.1">
    <property type="nucleotide sequence ID" value="XM_035961144.1"/>
</dbReference>
<feature type="compositionally biased region" description="Basic residues" evidence="1">
    <location>
        <begin position="50"/>
        <end position="61"/>
    </location>
</feature>